<sequence>VPAITDLNESHIGFLRKSRVALDCRTKTFDGGTVDVIDRQHRVWIADGCDVDPDLFFAYVKHIILFTGRRIKGHRGRLKQRRSHVDRYLPAVLENQFKLCARRLNNKVTFVCPTVFYQITGETACPITALAHFCAICIENTHNKISRIVAG</sequence>
<accession>A0A381QJ99</accession>
<feature type="non-terminal residue" evidence="1">
    <location>
        <position position="1"/>
    </location>
</feature>
<organism evidence="1">
    <name type="scientific">marine metagenome</name>
    <dbReference type="NCBI Taxonomy" id="408172"/>
    <lineage>
        <taxon>unclassified sequences</taxon>
        <taxon>metagenomes</taxon>
        <taxon>ecological metagenomes</taxon>
    </lineage>
</organism>
<dbReference type="AlphaFoldDB" id="A0A381QJ99"/>
<reference evidence="1" key="1">
    <citation type="submission" date="2018-05" db="EMBL/GenBank/DDBJ databases">
        <authorList>
            <person name="Lanie J.A."/>
            <person name="Ng W.-L."/>
            <person name="Kazmierczak K.M."/>
            <person name="Andrzejewski T.M."/>
            <person name="Davidsen T.M."/>
            <person name="Wayne K.J."/>
            <person name="Tettelin H."/>
            <person name="Glass J.I."/>
            <person name="Rusch D."/>
            <person name="Podicherti R."/>
            <person name="Tsui H.-C.T."/>
            <person name="Winkler M.E."/>
        </authorList>
    </citation>
    <scope>NUCLEOTIDE SEQUENCE</scope>
</reference>
<gene>
    <name evidence="1" type="ORF">METZ01_LOCUS32260</name>
</gene>
<dbReference type="EMBL" id="UINC01001385">
    <property type="protein sequence ID" value="SUZ79406.1"/>
    <property type="molecule type" value="Genomic_DNA"/>
</dbReference>
<evidence type="ECO:0000313" key="1">
    <source>
        <dbReference type="EMBL" id="SUZ79406.1"/>
    </source>
</evidence>
<proteinExistence type="predicted"/>
<name>A0A381QJ99_9ZZZZ</name>
<protein>
    <submittedName>
        <fullName evidence="1">Uncharacterized protein</fullName>
    </submittedName>
</protein>